<evidence type="ECO:0000313" key="2">
    <source>
        <dbReference type="Proteomes" id="UP000569329"/>
    </source>
</evidence>
<dbReference type="EMBL" id="JACGWZ010000003">
    <property type="protein sequence ID" value="MBA8825362.1"/>
    <property type="molecule type" value="Genomic_DNA"/>
</dbReference>
<dbReference type="PANTHER" id="PTHR15394">
    <property type="entry name" value="SERINE HYDROLASE RBBP9"/>
    <property type="match status" value="1"/>
</dbReference>
<dbReference type="SUPFAM" id="SSF53474">
    <property type="entry name" value="alpha/beta-Hydrolases"/>
    <property type="match status" value="1"/>
</dbReference>
<name>A0A839DTR1_9PSEU</name>
<dbReference type="PANTHER" id="PTHR15394:SF3">
    <property type="entry name" value="SERINE HYDROLASE RBBP9"/>
    <property type="match status" value="1"/>
</dbReference>
<reference evidence="1 2" key="1">
    <citation type="submission" date="2020-07" db="EMBL/GenBank/DDBJ databases">
        <title>Sequencing the genomes of 1000 actinobacteria strains.</title>
        <authorList>
            <person name="Klenk H.-P."/>
        </authorList>
    </citation>
    <scope>NUCLEOTIDE SEQUENCE [LARGE SCALE GENOMIC DNA]</scope>
    <source>
        <strain evidence="1 2">DSM 45975</strain>
    </source>
</reference>
<organism evidence="1 2">
    <name type="scientific">Halosaccharopolyspora lacisalsi</name>
    <dbReference type="NCBI Taxonomy" id="1000566"/>
    <lineage>
        <taxon>Bacteria</taxon>
        <taxon>Bacillati</taxon>
        <taxon>Actinomycetota</taxon>
        <taxon>Actinomycetes</taxon>
        <taxon>Pseudonocardiales</taxon>
        <taxon>Pseudonocardiaceae</taxon>
        <taxon>Halosaccharopolyspora</taxon>
    </lineage>
</organism>
<dbReference type="GO" id="GO:0016787">
    <property type="term" value="F:hydrolase activity"/>
    <property type="evidence" value="ECO:0007669"/>
    <property type="project" value="InterPro"/>
</dbReference>
<protein>
    <submittedName>
        <fullName evidence="1">Uncharacterized protein</fullName>
    </submittedName>
</protein>
<evidence type="ECO:0000313" key="1">
    <source>
        <dbReference type="EMBL" id="MBA8825362.1"/>
    </source>
</evidence>
<proteinExistence type="predicted"/>
<gene>
    <name evidence="1" type="ORF">FHX42_002713</name>
</gene>
<accession>A0A839DTR1</accession>
<dbReference type="Gene3D" id="3.40.50.1820">
    <property type="entry name" value="alpha/beta hydrolase"/>
    <property type="match status" value="1"/>
</dbReference>
<dbReference type="AlphaFoldDB" id="A0A839DTR1"/>
<sequence length="212" mass="23481">MSKMHVLLIHGFTGSGPWHWQRWLAAQLTDEGVTVELPTLPDPDHPRFDAWLPALRRHLEAVPDEAELVVAAHSCGVPLWLHHAATMDFSVRRADRVLLVSPPEPEWRHPDVRGLAPYPLDAGALRRAAGLTRLVAGTGDEYLPMHSAHEIADALRVDLDVIPDGGHLNTEAGYGPWDSVLRWTLYGTVPLVDRFGAEPHTADRSPAKLRLV</sequence>
<dbReference type="Proteomes" id="UP000569329">
    <property type="component" value="Unassembled WGS sequence"/>
</dbReference>
<keyword evidence="2" id="KW-1185">Reference proteome</keyword>
<dbReference type="InterPro" id="IPR010662">
    <property type="entry name" value="RBBP9/YdeN"/>
</dbReference>
<comment type="caution">
    <text evidence="1">The sequence shown here is derived from an EMBL/GenBank/DDBJ whole genome shotgun (WGS) entry which is preliminary data.</text>
</comment>
<dbReference type="InterPro" id="IPR029058">
    <property type="entry name" value="AB_hydrolase_fold"/>
</dbReference>
<dbReference type="Pfam" id="PF06821">
    <property type="entry name" value="Ser_hydrolase"/>
    <property type="match status" value="1"/>
</dbReference>
<dbReference type="RefSeq" id="WP_182544556.1">
    <property type="nucleotide sequence ID" value="NZ_JACGWZ010000003.1"/>
</dbReference>